<comment type="cofactor">
    <cofactor evidence="1">
        <name>Mn(2+)</name>
        <dbReference type="ChEBI" id="CHEBI:29035"/>
    </cofactor>
</comment>
<comment type="function">
    <text evidence="3">Pyruvate carboxylase catalyzes a 2-step reaction, involving the ATP-dependent carboxylation of the covalently attached biotin in the first step and the transfer of the carboxyl group to pyruvate in the second.</text>
</comment>
<dbReference type="OrthoDB" id="31083at2157"/>
<dbReference type="InterPro" id="IPR016185">
    <property type="entry name" value="PreATP-grasp_dom_sf"/>
</dbReference>
<comment type="subunit">
    <text evidence="14">Heterooctamer of four A and four B subunits.</text>
</comment>
<dbReference type="GO" id="GO:0005524">
    <property type="term" value="F:ATP binding"/>
    <property type="evidence" value="ECO:0007669"/>
    <property type="project" value="UniProtKB-UniRule"/>
</dbReference>
<dbReference type="InterPro" id="IPR011761">
    <property type="entry name" value="ATP-grasp"/>
</dbReference>
<evidence type="ECO:0000256" key="6">
    <source>
        <dbReference type="ARBA" id="ARBA00022432"/>
    </source>
</evidence>
<evidence type="ECO:0000256" key="14">
    <source>
        <dbReference type="ARBA" id="ARBA00064342"/>
    </source>
</evidence>
<dbReference type="PROSITE" id="PS00867">
    <property type="entry name" value="CPSASE_2"/>
    <property type="match status" value="1"/>
</dbReference>
<comment type="cofactor">
    <cofactor evidence="2">
        <name>Co(2+)</name>
        <dbReference type="ChEBI" id="CHEBI:48828"/>
    </cofactor>
</comment>
<dbReference type="GO" id="GO:0004736">
    <property type="term" value="F:pyruvate carboxylase activity"/>
    <property type="evidence" value="ECO:0007669"/>
    <property type="project" value="UniProtKB-EC"/>
</dbReference>
<keyword evidence="9 17" id="KW-0547">Nucleotide-binding</keyword>
<dbReference type="NCBIfam" id="NF006406">
    <property type="entry name" value="PRK08654.1"/>
    <property type="match status" value="1"/>
</dbReference>
<keyword evidence="6" id="KW-0312">Gluconeogenesis</keyword>
<dbReference type="Pfam" id="PF02786">
    <property type="entry name" value="CPSase_L_D2"/>
    <property type="match status" value="1"/>
</dbReference>
<organism evidence="20 21">
    <name type="scientific">Methanococcus vannielii (strain ATCC 35089 / DSM 1224 / JCM 13029 / OCM 148 / SB)</name>
    <dbReference type="NCBI Taxonomy" id="406327"/>
    <lineage>
        <taxon>Archaea</taxon>
        <taxon>Methanobacteriati</taxon>
        <taxon>Methanobacteriota</taxon>
        <taxon>Methanomada group</taxon>
        <taxon>Methanococci</taxon>
        <taxon>Methanococcales</taxon>
        <taxon>Methanococcaceae</taxon>
        <taxon>Methanococcus</taxon>
    </lineage>
</organism>
<feature type="domain" description="ATP-grasp" evidence="18">
    <location>
        <begin position="120"/>
        <end position="316"/>
    </location>
</feature>
<dbReference type="SMART" id="SM00878">
    <property type="entry name" value="Biotin_carb_C"/>
    <property type="match status" value="1"/>
</dbReference>
<dbReference type="EC" id="6.4.1.1" evidence="5"/>
<dbReference type="eggNOG" id="arCOG01590">
    <property type="taxonomic scope" value="Archaea"/>
</dbReference>
<evidence type="ECO:0000256" key="13">
    <source>
        <dbReference type="ARBA" id="ARBA00049382"/>
    </source>
</evidence>
<dbReference type="PANTHER" id="PTHR48095:SF2">
    <property type="entry name" value="BIOTIN CARBOXYLASE, CHLOROPLASTIC"/>
    <property type="match status" value="1"/>
</dbReference>
<evidence type="ECO:0000256" key="7">
    <source>
        <dbReference type="ARBA" id="ARBA00022598"/>
    </source>
</evidence>
<name>A6URX6_METVS</name>
<dbReference type="GeneID" id="5324745"/>
<dbReference type="InterPro" id="IPR011764">
    <property type="entry name" value="Biotin_carboxylation_dom"/>
</dbReference>
<evidence type="ECO:0000256" key="2">
    <source>
        <dbReference type="ARBA" id="ARBA00001941"/>
    </source>
</evidence>
<keyword evidence="10 17" id="KW-0067">ATP-binding</keyword>
<dbReference type="RefSeq" id="WP_012066163.1">
    <property type="nucleotide sequence ID" value="NC_009634.1"/>
</dbReference>
<dbReference type="PROSITE" id="PS50979">
    <property type="entry name" value="BC"/>
    <property type="match status" value="1"/>
</dbReference>
<evidence type="ECO:0000256" key="9">
    <source>
        <dbReference type="ARBA" id="ARBA00022741"/>
    </source>
</evidence>
<evidence type="ECO:0000259" key="18">
    <source>
        <dbReference type="PROSITE" id="PS50975"/>
    </source>
</evidence>
<evidence type="ECO:0000256" key="11">
    <source>
        <dbReference type="ARBA" id="ARBA00022842"/>
    </source>
</evidence>
<dbReference type="InterPro" id="IPR005481">
    <property type="entry name" value="BC-like_N"/>
</dbReference>
<proteinExistence type="predicted"/>
<dbReference type="InterPro" id="IPR005479">
    <property type="entry name" value="CPAse_ATP-bd"/>
</dbReference>
<dbReference type="PANTHER" id="PTHR48095">
    <property type="entry name" value="PYRUVATE CARBOXYLASE SUBUNIT A"/>
    <property type="match status" value="1"/>
</dbReference>
<dbReference type="KEGG" id="mvn:Mevan_1351"/>
<keyword evidence="8" id="KW-0479">Metal-binding</keyword>
<dbReference type="NCBIfam" id="TIGR00514">
    <property type="entry name" value="accC"/>
    <property type="match status" value="1"/>
</dbReference>
<dbReference type="Proteomes" id="UP000001107">
    <property type="component" value="Chromosome"/>
</dbReference>
<evidence type="ECO:0000256" key="4">
    <source>
        <dbReference type="ARBA" id="ARBA00004742"/>
    </source>
</evidence>
<keyword evidence="7" id="KW-0436">Ligase</keyword>
<evidence type="ECO:0000313" key="20">
    <source>
        <dbReference type="EMBL" id="ABR55248.1"/>
    </source>
</evidence>
<dbReference type="STRING" id="406327.Mevan_1351"/>
<gene>
    <name evidence="20" type="ordered locus">Mevan_1351</name>
</gene>
<evidence type="ECO:0000256" key="8">
    <source>
        <dbReference type="ARBA" id="ARBA00022723"/>
    </source>
</evidence>
<evidence type="ECO:0000256" key="16">
    <source>
        <dbReference type="ARBA" id="ARBA00079226"/>
    </source>
</evidence>
<comment type="catalytic activity">
    <reaction evidence="13">
        <text>hydrogencarbonate + pyruvate + ATP = oxaloacetate + ADP + phosphate + H(+)</text>
        <dbReference type="Rhea" id="RHEA:20844"/>
        <dbReference type="ChEBI" id="CHEBI:15361"/>
        <dbReference type="ChEBI" id="CHEBI:15378"/>
        <dbReference type="ChEBI" id="CHEBI:16452"/>
        <dbReference type="ChEBI" id="CHEBI:17544"/>
        <dbReference type="ChEBI" id="CHEBI:30616"/>
        <dbReference type="ChEBI" id="CHEBI:43474"/>
        <dbReference type="ChEBI" id="CHEBI:456216"/>
        <dbReference type="EC" id="6.4.1.1"/>
    </reaction>
</comment>
<dbReference type="AlphaFoldDB" id="A6URX6"/>
<evidence type="ECO:0000256" key="3">
    <source>
        <dbReference type="ARBA" id="ARBA00002380"/>
    </source>
</evidence>
<dbReference type="InterPro" id="IPR004549">
    <property type="entry name" value="Acetyl_CoA_COase_biotin_COase"/>
</dbReference>
<evidence type="ECO:0000313" key="21">
    <source>
        <dbReference type="Proteomes" id="UP000001107"/>
    </source>
</evidence>
<dbReference type="SUPFAM" id="SSF51246">
    <property type="entry name" value="Rudiment single hybrid motif"/>
    <property type="match status" value="1"/>
</dbReference>
<keyword evidence="11" id="KW-0460">Magnesium</keyword>
<accession>A6URX6</accession>
<dbReference type="GO" id="GO:0046872">
    <property type="term" value="F:metal ion binding"/>
    <property type="evidence" value="ECO:0007669"/>
    <property type="project" value="UniProtKB-KW"/>
</dbReference>
<dbReference type="FunFam" id="3.30.470.20:FF:000028">
    <property type="entry name" value="Methylcrotonoyl-CoA carboxylase subunit alpha, mitochondrial"/>
    <property type="match status" value="1"/>
</dbReference>
<dbReference type="Gene3D" id="3.30.470.20">
    <property type="entry name" value="ATP-grasp fold, B domain"/>
    <property type="match status" value="1"/>
</dbReference>
<dbReference type="InterPro" id="IPR005482">
    <property type="entry name" value="Biotin_COase_C"/>
</dbReference>
<dbReference type="FunFam" id="3.30.1490.20:FF:000003">
    <property type="entry name" value="acetyl-CoA carboxylase isoform X1"/>
    <property type="match status" value="1"/>
</dbReference>
<dbReference type="HOGENOM" id="CLU_000395_3_2_2"/>
<evidence type="ECO:0000256" key="17">
    <source>
        <dbReference type="PROSITE-ProRule" id="PRU00409"/>
    </source>
</evidence>
<reference evidence="20" key="1">
    <citation type="submission" date="2007-06" db="EMBL/GenBank/DDBJ databases">
        <title>Complete sequence of Methanococcus vannielii SB.</title>
        <authorList>
            <consortium name="US DOE Joint Genome Institute"/>
            <person name="Copeland A."/>
            <person name="Lucas S."/>
            <person name="Lapidus A."/>
            <person name="Barry K."/>
            <person name="Glavina del Rio T."/>
            <person name="Dalin E."/>
            <person name="Tice H."/>
            <person name="Pitluck S."/>
            <person name="Chain P."/>
            <person name="Malfatti S."/>
            <person name="Shin M."/>
            <person name="Vergez L."/>
            <person name="Schmutz J."/>
            <person name="Larimer F."/>
            <person name="Land M."/>
            <person name="Hauser L."/>
            <person name="Kyrpides N."/>
            <person name="Anderson I."/>
            <person name="Sieprawska-Lupa M."/>
            <person name="Whitman W.B."/>
            <person name="Richardson P."/>
        </authorList>
    </citation>
    <scope>NUCLEOTIDE SEQUENCE [LARGE SCALE GENOMIC DNA]</scope>
    <source>
        <strain evidence="20">SB</strain>
    </source>
</reference>
<dbReference type="SUPFAM" id="SSF56059">
    <property type="entry name" value="Glutathione synthetase ATP-binding domain-like"/>
    <property type="match status" value="1"/>
</dbReference>
<feature type="domain" description="Biotin carboxylation" evidence="19">
    <location>
        <begin position="1"/>
        <end position="445"/>
    </location>
</feature>
<dbReference type="GO" id="GO:0006094">
    <property type="term" value="P:gluconeogenesis"/>
    <property type="evidence" value="ECO:0007669"/>
    <property type="project" value="UniProtKB-KW"/>
</dbReference>
<dbReference type="NCBIfam" id="NF006367">
    <property type="entry name" value="PRK08591.1"/>
    <property type="match status" value="1"/>
</dbReference>
<dbReference type="FunFam" id="3.40.50.20:FF:000010">
    <property type="entry name" value="Propionyl-CoA carboxylase subunit alpha"/>
    <property type="match status" value="1"/>
</dbReference>
<protein>
    <recommendedName>
        <fullName evidence="15">Pyruvate carboxylase subunit A</fullName>
        <ecNumber evidence="5">6.4.1.1</ecNumber>
    </recommendedName>
    <alternativeName>
        <fullName evidence="16">Pyruvic carboxylase A</fullName>
    </alternativeName>
</protein>
<dbReference type="PROSITE" id="PS00866">
    <property type="entry name" value="CPSASE_1"/>
    <property type="match status" value="1"/>
</dbReference>
<dbReference type="EMBL" id="CP000742">
    <property type="protein sequence ID" value="ABR55248.1"/>
    <property type="molecule type" value="Genomic_DNA"/>
</dbReference>
<evidence type="ECO:0000256" key="1">
    <source>
        <dbReference type="ARBA" id="ARBA00001936"/>
    </source>
</evidence>
<evidence type="ECO:0000256" key="10">
    <source>
        <dbReference type="ARBA" id="ARBA00022840"/>
    </source>
</evidence>
<dbReference type="InterPro" id="IPR011054">
    <property type="entry name" value="Rudment_hybrid_motif"/>
</dbReference>
<dbReference type="Pfam" id="PF02785">
    <property type="entry name" value="Biotin_carb_C"/>
    <property type="match status" value="1"/>
</dbReference>
<evidence type="ECO:0000259" key="19">
    <source>
        <dbReference type="PROSITE" id="PS50979"/>
    </source>
</evidence>
<keyword evidence="12" id="KW-0670">Pyruvate</keyword>
<dbReference type="InterPro" id="IPR051602">
    <property type="entry name" value="ACC_Biotin_Carboxylase"/>
</dbReference>
<dbReference type="SUPFAM" id="SSF52440">
    <property type="entry name" value="PreATP-grasp domain"/>
    <property type="match status" value="1"/>
</dbReference>
<dbReference type="PROSITE" id="PS50975">
    <property type="entry name" value="ATP_GRASP"/>
    <property type="match status" value="1"/>
</dbReference>
<evidence type="ECO:0000256" key="15">
    <source>
        <dbReference type="ARBA" id="ARBA00073540"/>
    </source>
</evidence>
<evidence type="ECO:0000256" key="12">
    <source>
        <dbReference type="ARBA" id="ARBA00023317"/>
    </source>
</evidence>
<comment type="pathway">
    <text evidence="4">Carbohydrate biosynthesis; gluconeogenesis.</text>
</comment>
<dbReference type="Pfam" id="PF00289">
    <property type="entry name" value="Biotin_carb_N"/>
    <property type="match status" value="1"/>
</dbReference>
<sequence length="506" mass="56041">MFKKVLIANRGEIAVRVIRACTELGIKTVAVYSDADEHSLYRSLADECYPIGEAPALKSYLNIERILKVAEKAGVDAIHPGYGFLSENVKFAEACAKKGIEFIGPPTNAIDVMGSKINAKKAMKDAGVPVLPGREEPIENEEDAILVAEEIGYPVIIKASAGGGGIGMNVVYNKEELVDTINSTKSIAQSAFGDSTVFIEKYLEKPRHIEIQVVADKFGNIIHLGDRECSIQRRHQKLIEEAPSPIMTEELRAKMGEAAIKAAKAIDYHSVGTVEFLYSNGEFYFLEMNTRVQVEHPITEVVTGVDIVKEQIKIAAGHKLTYTQDEITFRGHAIECRINAEDAINDFVPSPGKIKYYRSPGGPGVRLDSGVFGGAEIPPYYDSMVAKIITYGLTRKEAIERMRRALSEYIVLGIITNIPFHRAVLEEENFSKGNFSTHYVEDNLCTLKRSMMKYAIEAKEDEKIFSDKVFHDNKKVIALAGGLNAYITNVSNKNSDDNKKKYSNND</sequence>
<evidence type="ECO:0000256" key="5">
    <source>
        <dbReference type="ARBA" id="ARBA00013057"/>
    </source>
</evidence>
<keyword evidence="21" id="KW-1185">Reference proteome</keyword>